<sequence length="244" mass="27528">MNKENIFTRLHQQLPRRLQPTLPPAPSPRRKPRSRSAVVHDVPPPSPMMHTPHATLEGDPNDPHTLLRGVFLFYCRFGRTCTSETTMDGTNFAKFCRECPSLIGARFANVDIDITFAKVKPKGERRISYALFLEALGMVALKRYPDLSLESALPRLLKVNIAMLPCVVDTQTGSPVKAVWRRRQLPPEQSDSMSDPEVEMPVEDNDAEDDALYKMEANNDPYDLAKLPPPIPQRRRTLSCAPDL</sequence>
<dbReference type="InParanoid" id="T0SEG6"/>
<dbReference type="Gene3D" id="1.10.238.10">
    <property type="entry name" value="EF-hand"/>
    <property type="match status" value="1"/>
</dbReference>
<dbReference type="Pfam" id="PF05517">
    <property type="entry name" value="p25-alpha"/>
    <property type="match status" value="1"/>
</dbReference>
<dbReference type="InterPro" id="IPR011992">
    <property type="entry name" value="EF-hand-dom_pair"/>
</dbReference>
<dbReference type="GO" id="GO:0015631">
    <property type="term" value="F:tubulin binding"/>
    <property type="evidence" value="ECO:0007669"/>
    <property type="project" value="InterPro"/>
</dbReference>
<organism evidence="3 4">
    <name type="scientific">Saprolegnia diclina (strain VS20)</name>
    <dbReference type="NCBI Taxonomy" id="1156394"/>
    <lineage>
        <taxon>Eukaryota</taxon>
        <taxon>Sar</taxon>
        <taxon>Stramenopiles</taxon>
        <taxon>Oomycota</taxon>
        <taxon>Saprolegniomycetes</taxon>
        <taxon>Saprolegniales</taxon>
        <taxon>Saprolegniaceae</taxon>
        <taxon>Saprolegnia</taxon>
    </lineage>
</organism>
<evidence type="ECO:0000256" key="2">
    <source>
        <dbReference type="SAM" id="MobiDB-lite"/>
    </source>
</evidence>
<dbReference type="OrthoDB" id="548799at2759"/>
<dbReference type="GO" id="GO:0046785">
    <property type="term" value="P:microtubule polymerization"/>
    <property type="evidence" value="ECO:0007669"/>
    <property type="project" value="InterPro"/>
</dbReference>
<comment type="similarity">
    <text evidence="1">Belongs to the TPPP family.</text>
</comment>
<feature type="region of interest" description="Disordered" evidence="2">
    <location>
        <begin position="219"/>
        <end position="244"/>
    </location>
</feature>
<protein>
    <submittedName>
        <fullName evidence="3">Uncharacterized protein</fullName>
    </submittedName>
</protein>
<dbReference type="EMBL" id="JH767134">
    <property type="protein sequence ID" value="EQC41317.1"/>
    <property type="molecule type" value="Genomic_DNA"/>
</dbReference>
<dbReference type="PANTHER" id="PTHR12932:SF9">
    <property type="entry name" value="TUBULIN POLYMERIZATION-PROMOTING PROTEIN HOMOLOG"/>
    <property type="match status" value="1"/>
</dbReference>
<evidence type="ECO:0000256" key="1">
    <source>
        <dbReference type="ARBA" id="ARBA00010994"/>
    </source>
</evidence>
<dbReference type="GO" id="GO:0005874">
    <property type="term" value="C:microtubule"/>
    <property type="evidence" value="ECO:0007669"/>
    <property type="project" value="TreeGrafter"/>
</dbReference>
<evidence type="ECO:0000313" key="3">
    <source>
        <dbReference type="EMBL" id="EQC41317.1"/>
    </source>
</evidence>
<dbReference type="VEuPathDB" id="FungiDB:SDRG_01292"/>
<dbReference type="RefSeq" id="XP_008605031.1">
    <property type="nucleotide sequence ID" value="XM_008606809.1"/>
</dbReference>
<dbReference type="eggNOG" id="KOG4070">
    <property type="taxonomic scope" value="Eukaryota"/>
</dbReference>
<accession>T0SEG6</accession>
<feature type="region of interest" description="Disordered" evidence="2">
    <location>
        <begin position="10"/>
        <end position="55"/>
    </location>
</feature>
<feature type="compositionally biased region" description="Low complexity" evidence="2">
    <location>
        <begin position="10"/>
        <end position="20"/>
    </location>
</feature>
<dbReference type="InterPro" id="IPR008907">
    <property type="entry name" value="TPP/p25"/>
</dbReference>
<dbReference type="SUPFAM" id="SSF47473">
    <property type="entry name" value="EF-hand"/>
    <property type="match status" value="1"/>
</dbReference>
<gene>
    <name evidence="3" type="ORF">SDRG_01292</name>
</gene>
<keyword evidence="4" id="KW-1185">Reference proteome</keyword>
<name>T0SEG6_SAPDV</name>
<proteinExistence type="inferred from homology"/>
<evidence type="ECO:0000313" key="4">
    <source>
        <dbReference type="Proteomes" id="UP000030762"/>
    </source>
</evidence>
<dbReference type="Proteomes" id="UP000030762">
    <property type="component" value="Unassembled WGS sequence"/>
</dbReference>
<dbReference type="PANTHER" id="PTHR12932">
    <property type="entry name" value="P25 ALPHA-RELATED"/>
    <property type="match status" value="1"/>
</dbReference>
<dbReference type="GO" id="GO:0001578">
    <property type="term" value="P:microtubule bundle formation"/>
    <property type="evidence" value="ECO:0007669"/>
    <property type="project" value="TreeGrafter"/>
</dbReference>
<reference evidence="3 4" key="1">
    <citation type="submission" date="2012-04" db="EMBL/GenBank/DDBJ databases">
        <title>The Genome Sequence of Saprolegnia declina VS20.</title>
        <authorList>
            <consortium name="The Broad Institute Genome Sequencing Platform"/>
            <person name="Russ C."/>
            <person name="Nusbaum C."/>
            <person name="Tyler B."/>
            <person name="van West P."/>
            <person name="Dieguez-Uribeondo J."/>
            <person name="de Bruijn I."/>
            <person name="Tripathy S."/>
            <person name="Jiang R."/>
            <person name="Young S.K."/>
            <person name="Zeng Q."/>
            <person name="Gargeya S."/>
            <person name="Fitzgerald M."/>
            <person name="Haas B."/>
            <person name="Abouelleil A."/>
            <person name="Alvarado L."/>
            <person name="Arachchi H.M."/>
            <person name="Berlin A."/>
            <person name="Chapman S.B."/>
            <person name="Goldberg J."/>
            <person name="Griggs A."/>
            <person name="Gujja S."/>
            <person name="Hansen M."/>
            <person name="Howarth C."/>
            <person name="Imamovic A."/>
            <person name="Larimer J."/>
            <person name="McCowen C."/>
            <person name="Montmayeur A."/>
            <person name="Murphy C."/>
            <person name="Neiman D."/>
            <person name="Pearson M."/>
            <person name="Priest M."/>
            <person name="Roberts A."/>
            <person name="Saif S."/>
            <person name="Shea T."/>
            <person name="Sisk P."/>
            <person name="Sykes S."/>
            <person name="Wortman J."/>
            <person name="Nusbaum C."/>
            <person name="Birren B."/>
        </authorList>
    </citation>
    <scope>NUCLEOTIDE SEQUENCE [LARGE SCALE GENOMIC DNA]</scope>
    <source>
        <strain evidence="3 4">VS20</strain>
    </source>
</reference>
<dbReference type="GO" id="GO:0032273">
    <property type="term" value="P:positive regulation of protein polymerization"/>
    <property type="evidence" value="ECO:0007669"/>
    <property type="project" value="TreeGrafter"/>
</dbReference>
<dbReference type="GeneID" id="19942019"/>
<dbReference type="OMA" id="DALYKME"/>
<dbReference type="AlphaFoldDB" id="T0SEG6"/>